<accession>A0A162BYV2</accession>
<sequence length="62" mass="7133">YLISTQKGYFKPIGLLKLATKYYKIVTISQHRNTNFCEVLNKYIAVAVQLLESGCQLTICYQ</sequence>
<reference evidence="1 2" key="1">
    <citation type="submission" date="2016-03" db="EMBL/GenBank/DDBJ databases">
        <title>EvidentialGene: Evidence-directed Construction of Genes on Genomes.</title>
        <authorList>
            <person name="Gilbert D.G."/>
            <person name="Choi J.-H."/>
            <person name="Mockaitis K."/>
            <person name="Colbourne J."/>
            <person name="Pfrender M."/>
        </authorList>
    </citation>
    <scope>NUCLEOTIDE SEQUENCE [LARGE SCALE GENOMIC DNA]</scope>
    <source>
        <strain evidence="1 2">Xinb3</strain>
        <tissue evidence="1">Complete organism</tissue>
    </source>
</reference>
<proteinExistence type="predicted"/>
<dbReference type="AlphaFoldDB" id="A0A162BYV2"/>
<evidence type="ECO:0000313" key="2">
    <source>
        <dbReference type="Proteomes" id="UP000076858"/>
    </source>
</evidence>
<protein>
    <submittedName>
        <fullName evidence="1">Uncharacterized protein</fullName>
    </submittedName>
</protein>
<name>A0A162BYV2_9CRUS</name>
<feature type="non-terminal residue" evidence="1">
    <location>
        <position position="1"/>
    </location>
</feature>
<dbReference type="Proteomes" id="UP000076858">
    <property type="component" value="Unassembled WGS sequence"/>
</dbReference>
<dbReference type="EMBL" id="LRGB01014771">
    <property type="protein sequence ID" value="KZR99090.1"/>
    <property type="molecule type" value="Genomic_DNA"/>
</dbReference>
<evidence type="ECO:0000313" key="1">
    <source>
        <dbReference type="EMBL" id="KZR99090.1"/>
    </source>
</evidence>
<gene>
    <name evidence="1" type="ORF">APZ42_005198</name>
</gene>
<organism evidence="1 2">
    <name type="scientific">Daphnia magna</name>
    <dbReference type="NCBI Taxonomy" id="35525"/>
    <lineage>
        <taxon>Eukaryota</taxon>
        <taxon>Metazoa</taxon>
        <taxon>Ecdysozoa</taxon>
        <taxon>Arthropoda</taxon>
        <taxon>Crustacea</taxon>
        <taxon>Branchiopoda</taxon>
        <taxon>Diplostraca</taxon>
        <taxon>Cladocera</taxon>
        <taxon>Anomopoda</taxon>
        <taxon>Daphniidae</taxon>
        <taxon>Daphnia</taxon>
    </lineage>
</organism>
<keyword evidence="2" id="KW-1185">Reference proteome</keyword>
<comment type="caution">
    <text evidence="1">The sequence shown here is derived from an EMBL/GenBank/DDBJ whole genome shotgun (WGS) entry which is preliminary data.</text>
</comment>